<dbReference type="EMBL" id="FRAN01000001">
    <property type="protein sequence ID" value="SHK28517.1"/>
    <property type="molecule type" value="Genomic_DNA"/>
</dbReference>
<reference evidence="3" key="3">
    <citation type="submission" date="2016-11" db="EMBL/GenBank/DDBJ databases">
        <authorList>
            <person name="Jaros S."/>
            <person name="Januszkiewicz K."/>
            <person name="Wedrychowicz H."/>
        </authorList>
    </citation>
    <scope>NUCLEOTIDE SEQUENCE [LARGE SCALE GENOMIC DNA]</scope>
    <source>
        <strain evidence="3">DX253</strain>
    </source>
</reference>
<reference evidence="5" key="2">
    <citation type="submission" date="2016-11" db="EMBL/GenBank/DDBJ databases">
        <authorList>
            <person name="Varghese N."/>
            <person name="Submissions S."/>
        </authorList>
    </citation>
    <scope>NUCLEOTIDE SEQUENCE [LARGE SCALE GENOMIC DNA]</scope>
    <source>
        <strain evidence="5">DX253</strain>
    </source>
</reference>
<evidence type="ECO:0000313" key="3">
    <source>
        <dbReference type="EMBL" id="SHK28517.1"/>
    </source>
</evidence>
<feature type="compositionally biased region" description="Basic and acidic residues" evidence="1">
    <location>
        <begin position="28"/>
        <end position="38"/>
    </location>
</feature>
<sequence>MSGIKKSPEIPQSVPKLEAELIRDAYEITRQGDSRGDDGIDTGTSIDLSDADRRDLRRRLLDSGVSEETLVELGLDTSND</sequence>
<dbReference type="PATRIC" id="fig|797209.4.peg.3454"/>
<proteinExistence type="predicted"/>
<dbReference type="Proteomes" id="UP000184203">
    <property type="component" value="Unassembled WGS sequence"/>
</dbReference>
<organism evidence="2 4">
    <name type="scientific">Haladaptatus paucihalophilus DX253</name>
    <dbReference type="NCBI Taxonomy" id="797209"/>
    <lineage>
        <taxon>Archaea</taxon>
        <taxon>Methanobacteriati</taxon>
        <taxon>Methanobacteriota</taxon>
        <taxon>Stenosarchaea group</taxon>
        <taxon>Halobacteria</taxon>
        <taxon>Halobacteriales</taxon>
        <taxon>Haladaptataceae</taxon>
        <taxon>Haladaptatus</taxon>
    </lineage>
</organism>
<dbReference type="EMBL" id="AEMG01000019">
    <property type="protein sequence ID" value="EFW90990.1"/>
    <property type="molecule type" value="Genomic_DNA"/>
</dbReference>
<dbReference type="AlphaFoldDB" id="E7QXI7"/>
<evidence type="ECO:0000256" key="1">
    <source>
        <dbReference type="SAM" id="MobiDB-lite"/>
    </source>
</evidence>
<gene>
    <name evidence="3" type="ORF">SAMN05444342_1202</name>
    <name evidence="2" type="ORF">ZOD2009_17628</name>
</gene>
<evidence type="ECO:0000313" key="4">
    <source>
        <dbReference type="Proteomes" id="UP000003751"/>
    </source>
</evidence>
<dbReference type="Proteomes" id="UP000003751">
    <property type="component" value="Unassembled WGS sequence"/>
</dbReference>
<dbReference type="RefSeq" id="WP_007982043.1">
    <property type="nucleotide sequence ID" value="NZ_AEMG01000019.1"/>
</dbReference>
<reference evidence="2 4" key="1">
    <citation type="journal article" date="2014" name="ISME J.">
        <title>Trehalose/2-sulfotrehalose biosynthesis and glycine-betaine uptake are widely spread mechanisms for osmoadaptation in the Halobacteriales.</title>
        <authorList>
            <person name="Youssef N.H."/>
            <person name="Savage-Ashlock K.N."/>
            <person name="McCully A.L."/>
            <person name="Luedtke B."/>
            <person name="Shaw E.I."/>
            <person name="Hoff W.D."/>
            <person name="Elshahed M.S."/>
        </authorList>
    </citation>
    <scope>NUCLEOTIDE SEQUENCE [LARGE SCALE GENOMIC DNA]</scope>
    <source>
        <strain evidence="2 4">DX253</strain>
    </source>
</reference>
<dbReference type="OrthoDB" id="248448at2157"/>
<feature type="region of interest" description="Disordered" evidence="1">
    <location>
        <begin position="28"/>
        <end position="47"/>
    </location>
</feature>
<accession>E7QXI7</accession>
<name>E7QXI7_HALPU</name>
<dbReference type="STRING" id="797209.GCA_000376445_02918"/>
<protein>
    <submittedName>
        <fullName evidence="2">Uncharacterized protein</fullName>
    </submittedName>
</protein>
<evidence type="ECO:0000313" key="2">
    <source>
        <dbReference type="EMBL" id="EFW90990.1"/>
    </source>
</evidence>
<keyword evidence="5" id="KW-1185">Reference proteome</keyword>
<evidence type="ECO:0000313" key="5">
    <source>
        <dbReference type="Proteomes" id="UP000184203"/>
    </source>
</evidence>